<keyword evidence="3" id="KW-1185">Reference proteome</keyword>
<dbReference type="Pfam" id="PF24906">
    <property type="entry name" value="Zf_WRKY19"/>
    <property type="match status" value="2"/>
</dbReference>
<dbReference type="Proteomes" id="UP000481153">
    <property type="component" value="Unassembled WGS sequence"/>
</dbReference>
<dbReference type="VEuPathDB" id="FungiDB:AeMF1_012796"/>
<dbReference type="PANTHER" id="PTHR31827">
    <property type="entry name" value="EMB|CAB89363.1"/>
    <property type="match status" value="1"/>
</dbReference>
<protein>
    <recommendedName>
        <fullName evidence="1">WRKY19-like zinc finger domain-containing protein</fullName>
    </recommendedName>
</protein>
<feature type="domain" description="WRKY19-like zinc finger" evidence="1">
    <location>
        <begin position="66"/>
        <end position="89"/>
    </location>
</feature>
<evidence type="ECO:0000259" key="1">
    <source>
        <dbReference type="Pfam" id="PF24906"/>
    </source>
</evidence>
<proteinExistence type="predicted"/>
<name>A0A6G0W9D2_9STRA</name>
<organism evidence="2 3">
    <name type="scientific">Aphanomyces euteiches</name>
    <dbReference type="NCBI Taxonomy" id="100861"/>
    <lineage>
        <taxon>Eukaryota</taxon>
        <taxon>Sar</taxon>
        <taxon>Stramenopiles</taxon>
        <taxon>Oomycota</taxon>
        <taxon>Saprolegniomycetes</taxon>
        <taxon>Saprolegniales</taxon>
        <taxon>Verrucalvaceae</taxon>
        <taxon>Aphanomyces</taxon>
    </lineage>
</organism>
<reference evidence="2 3" key="1">
    <citation type="submission" date="2019-07" db="EMBL/GenBank/DDBJ databases">
        <title>Genomics analysis of Aphanomyces spp. identifies a new class of oomycete effector associated with host adaptation.</title>
        <authorList>
            <person name="Gaulin E."/>
        </authorList>
    </citation>
    <scope>NUCLEOTIDE SEQUENCE [LARGE SCALE GENOMIC DNA]</scope>
    <source>
        <strain evidence="2 3">ATCC 201684</strain>
    </source>
</reference>
<dbReference type="AlphaFoldDB" id="A0A6G0W9D2"/>
<comment type="caution">
    <text evidence="2">The sequence shown here is derived from an EMBL/GenBank/DDBJ whole genome shotgun (WGS) entry which is preliminary data.</text>
</comment>
<accession>A0A6G0W9D2</accession>
<feature type="domain" description="WRKY19-like zinc finger" evidence="1">
    <location>
        <begin position="114"/>
        <end position="134"/>
    </location>
</feature>
<dbReference type="InterPro" id="IPR056866">
    <property type="entry name" value="Znf_WRKY19"/>
</dbReference>
<evidence type="ECO:0000313" key="2">
    <source>
        <dbReference type="EMBL" id="KAF0723799.1"/>
    </source>
</evidence>
<evidence type="ECO:0000313" key="3">
    <source>
        <dbReference type="Proteomes" id="UP000481153"/>
    </source>
</evidence>
<sequence length="193" mass="21236">MKSSITFLFNPVSSIELNAIQPTACSGFNDMTLVAGKSSTRHQKCEVHDCSRLVASRKRYVRHGGGPRCQHPGCSKGAKYHGLCWTHGGSQGCHVDGCSNRIKARGLCWAHGGGKRCRTPDCPKTALRSGHCWAQGGGKRCVIDGCKRPGYERLNNLCQQHHAKSNQVDGRKQQNCRRTLESMDLHRIIVNAL</sequence>
<dbReference type="EMBL" id="VJMJ01000295">
    <property type="protein sequence ID" value="KAF0723799.1"/>
    <property type="molecule type" value="Genomic_DNA"/>
</dbReference>
<gene>
    <name evidence="2" type="ORF">Ae201684_017375</name>
</gene>
<dbReference type="PANTHER" id="PTHR31827:SF1">
    <property type="entry name" value="EMB|CAB89363.1"/>
    <property type="match status" value="1"/>
</dbReference>